<organism evidence="2">
    <name type="scientific">marine sediment metagenome</name>
    <dbReference type="NCBI Taxonomy" id="412755"/>
    <lineage>
        <taxon>unclassified sequences</taxon>
        <taxon>metagenomes</taxon>
        <taxon>ecological metagenomes</taxon>
    </lineage>
</organism>
<gene>
    <name evidence="2" type="ORF">S12H4_41719</name>
</gene>
<comment type="caution">
    <text evidence="2">The sequence shown here is derived from an EMBL/GenBank/DDBJ whole genome shotgun (WGS) entry which is preliminary data.</text>
</comment>
<dbReference type="EMBL" id="BARW01025452">
    <property type="protein sequence ID" value="GAJ08731.1"/>
    <property type="molecule type" value="Genomic_DNA"/>
</dbReference>
<dbReference type="AlphaFoldDB" id="X1V7X2"/>
<proteinExistence type="predicted"/>
<keyword evidence="1" id="KW-0472">Membrane</keyword>
<feature type="transmembrane region" description="Helical" evidence="1">
    <location>
        <begin position="17"/>
        <end position="35"/>
    </location>
</feature>
<evidence type="ECO:0000313" key="2">
    <source>
        <dbReference type="EMBL" id="GAJ08731.1"/>
    </source>
</evidence>
<feature type="non-terminal residue" evidence="2">
    <location>
        <position position="1"/>
    </location>
</feature>
<accession>X1V7X2</accession>
<name>X1V7X2_9ZZZZ</name>
<sequence length="42" mass="4912">WKLNNKGERKMEYIPDVFWILIGAGFAAWGLSRLIRSFWGPS</sequence>
<reference evidence="2" key="1">
    <citation type="journal article" date="2014" name="Front. Microbiol.">
        <title>High frequency of phylogenetically diverse reductive dehalogenase-homologous genes in deep subseafloor sedimentary metagenomes.</title>
        <authorList>
            <person name="Kawai M."/>
            <person name="Futagami T."/>
            <person name="Toyoda A."/>
            <person name="Takaki Y."/>
            <person name="Nishi S."/>
            <person name="Hori S."/>
            <person name="Arai W."/>
            <person name="Tsubouchi T."/>
            <person name="Morono Y."/>
            <person name="Uchiyama I."/>
            <person name="Ito T."/>
            <person name="Fujiyama A."/>
            <person name="Inagaki F."/>
            <person name="Takami H."/>
        </authorList>
    </citation>
    <scope>NUCLEOTIDE SEQUENCE</scope>
    <source>
        <strain evidence="2">Expedition CK06-06</strain>
    </source>
</reference>
<protein>
    <submittedName>
        <fullName evidence="2">Uncharacterized protein</fullName>
    </submittedName>
</protein>
<keyword evidence="1" id="KW-0812">Transmembrane</keyword>
<evidence type="ECO:0000256" key="1">
    <source>
        <dbReference type="SAM" id="Phobius"/>
    </source>
</evidence>
<keyword evidence="1" id="KW-1133">Transmembrane helix</keyword>